<evidence type="ECO:0000313" key="2">
    <source>
        <dbReference type="EMBL" id="TXG76288.1"/>
    </source>
</evidence>
<gene>
    <name evidence="2" type="ORF">E6Q11_04905</name>
</gene>
<evidence type="ECO:0000313" key="3">
    <source>
        <dbReference type="Proteomes" id="UP000321026"/>
    </source>
</evidence>
<evidence type="ECO:0000256" key="1">
    <source>
        <dbReference type="SAM" id="Coils"/>
    </source>
</evidence>
<dbReference type="EMBL" id="SSDS01000077">
    <property type="protein sequence ID" value="TXG76288.1"/>
    <property type="molecule type" value="Genomic_DNA"/>
</dbReference>
<accession>A0A5C7J4W4</accession>
<proteinExistence type="predicted"/>
<feature type="coiled-coil region" evidence="1">
    <location>
        <begin position="154"/>
        <end position="181"/>
    </location>
</feature>
<comment type="caution">
    <text evidence="2">The sequence shown here is derived from an EMBL/GenBank/DDBJ whole genome shotgun (WGS) entry which is preliminary data.</text>
</comment>
<sequence>MNKPFNTHFKDYNFSKEKVKESFIELDFLLKKNDIESSFFHERIEKESERYFNNGYPKETHDYYYHLMSSDKEVSIILFITECHQRRYHNDSYWGKQYDNGFFIKREYVYKIQKFLIDEFKFQRIDIFMELMRHYKSDLLKKIYINETSIEDVILFLQEKNIKLEREIKKIKNAINEFNKKLV</sequence>
<reference evidence="2 3" key="1">
    <citation type="submission" date="2018-09" db="EMBL/GenBank/DDBJ databases">
        <title>Metagenome Assembled Genomes from an Advanced Water Purification Facility.</title>
        <authorList>
            <person name="Stamps B.W."/>
            <person name="Spear J.R."/>
        </authorList>
    </citation>
    <scope>NUCLEOTIDE SEQUENCE [LARGE SCALE GENOMIC DNA]</scope>
    <source>
        <strain evidence="2">Bin_63_2</strain>
    </source>
</reference>
<dbReference type="Proteomes" id="UP000321026">
    <property type="component" value="Unassembled WGS sequence"/>
</dbReference>
<name>A0A5C7J4W4_9BACT</name>
<protein>
    <submittedName>
        <fullName evidence="2">Uncharacterized protein</fullName>
    </submittedName>
</protein>
<keyword evidence="1" id="KW-0175">Coiled coil</keyword>
<dbReference type="AlphaFoldDB" id="A0A5C7J4W4"/>
<organism evidence="2 3">
    <name type="scientific">Candidatus Dojkabacteria bacterium</name>
    <dbReference type="NCBI Taxonomy" id="2099670"/>
    <lineage>
        <taxon>Bacteria</taxon>
        <taxon>Candidatus Dojkabacteria</taxon>
    </lineage>
</organism>